<accession>A0A502E975</accession>
<dbReference type="EMBL" id="RCZG01000004">
    <property type="protein sequence ID" value="TPG34183.1"/>
    <property type="molecule type" value="Genomic_DNA"/>
</dbReference>
<comment type="caution">
    <text evidence="1">The sequence shown here is derived from an EMBL/GenBank/DDBJ whole genome shotgun (WGS) entry which is preliminary data.</text>
</comment>
<reference evidence="1 2" key="1">
    <citation type="journal article" date="2019" name="Environ. Microbiol.">
        <title>Species interactions and distinct microbial communities in high Arctic permafrost affected cryosols are associated with the CH4 and CO2 gas fluxes.</title>
        <authorList>
            <person name="Altshuler I."/>
            <person name="Hamel J."/>
            <person name="Turney S."/>
            <person name="Magnuson E."/>
            <person name="Levesque R."/>
            <person name="Greer C."/>
            <person name="Whyte L.G."/>
        </authorList>
    </citation>
    <scope>NUCLEOTIDE SEQUENCE [LARGE SCALE GENOMIC DNA]</scope>
    <source>
        <strain evidence="1 2">S5.20</strain>
    </source>
</reference>
<protein>
    <submittedName>
        <fullName evidence="1">Uncharacterized protein</fullName>
    </submittedName>
</protein>
<dbReference type="RefSeq" id="WP_140690500.1">
    <property type="nucleotide sequence ID" value="NZ_RCZG01000004.1"/>
</dbReference>
<dbReference type="Proteomes" id="UP000320095">
    <property type="component" value="Unassembled WGS sequence"/>
</dbReference>
<name>A0A502E975_9MYCO</name>
<proteinExistence type="predicted"/>
<sequence>MDLVVLQRRERDERCQAEKSLHRIAHQQHARFCLSSVNTGEKVQGNGARQPTIASDGGALSNIYELILAQQREIDTGTEDFGSPPQPSKCISVDITNESALISIPAKPPSGDVE</sequence>
<gene>
    <name evidence="1" type="ORF">EAH80_11285</name>
</gene>
<organism evidence="1 2">
    <name type="scientific">Mycolicibacterium hodleri</name>
    <dbReference type="NCBI Taxonomy" id="49897"/>
    <lineage>
        <taxon>Bacteria</taxon>
        <taxon>Bacillati</taxon>
        <taxon>Actinomycetota</taxon>
        <taxon>Actinomycetes</taxon>
        <taxon>Mycobacteriales</taxon>
        <taxon>Mycobacteriaceae</taxon>
        <taxon>Mycolicibacterium</taxon>
    </lineage>
</organism>
<dbReference type="AlphaFoldDB" id="A0A502E975"/>
<evidence type="ECO:0000313" key="1">
    <source>
        <dbReference type="EMBL" id="TPG34183.1"/>
    </source>
</evidence>
<keyword evidence="2" id="KW-1185">Reference proteome</keyword>
<evidence type="ECO:0000313" key="2">
    <source>
        <dbReference type="Proteomes" id="UP000320095"/>
    </source>
</evidence>